<feature type="domain" description="Helix-turn-helix" evidence="1">
    <location>
        <begin position="14"/>
        <end position="66"/>
    </location>
</feature>
<dbReference type="InterPro" id="IPR036388">
    <property type="entry name" value="WH-like_DNA-bd_sf"/>
</dbReference>
<organism evidence="2 3">
    <name type="scientific">Stieleria maiorica</name>
    <dbReference type="NCBI Taxonomy" id="2795974"/>
    <lineage>
        <taxon>Bacteria</taxon>
        <taxon>Pseudomonadati</taxon>
        <taxon>Planctomycetota</taxon>
        <taxon>Planctomycetia</taxon>
        <taxon>Pirellulales</taxon>
        <taxon>Pirellulaceae</taxon>
        <taxon>Stieleria</taxon>
    </lineage>
</organism>
<dbReference type="Proteomes" id="UP000321353">
    <property type="component" value="Chromosome"/>
</dbReference>
<accession>A0A5B9MCP0</accession>
<evidence type="ECO:0000259" key="1">
    <source>
        <dbReference type="Pfam" id="PF12728"/>
    </source>
</evidence>
<protein>
    <submittedName>
        <fullName evidence="2">Helix-turn-helix domain protein</fullName>
    </submittedName>
</protein>
<dbReference type="SUPFAM" id="SSF46955">
    <property type="entry name" value="Putative DNA-binding domain"/>
    <property type="match status" value="1"/>
</dbReference>
<gene>
    <name evidence="2" type="ORF">Mal15_28540</name>
</gene>
<dbReference type="InterPro" id="IPR041657">
    <property type="entry name" value="HTH_17"/>
</dbReference>
<dbReference type="Pfam" id="PF12728">
    <property type="entry name" value="HTH_17"/>
    <property type="match status" value="1"/>
</dbReference>
<dbReference type="AlphaFoldDB" id="A0A5B9MCP0"/>
<evidence type="ECO:0000313" key="2">
    <source>
        <dbReference type="EMBL" id="QEF98798.1"/>
    </source>
</evidence>
<proteinExistence type="predicted"/>
<evidence type="ECO:0000313" key="3">
    <source>
        <dbReference type="Proteomes" id="UP000321353"/>
    </source>
</evidence>
<dbReference type="InterPro" id="IPR009061">
    <property type="entry name" value="DNA-bd_dom_put_sf"/>
</dbReference>
<name>A0A5B9MCP0_9BACT</name>
<dbReference type="Gene3D" id="1.10.10.10">
    <property type="entry name" value="Winged helix-like DNA-binding domain superfamily/Winged helix DNA-binding domain"/>
    <property type="match status" value="1"/>
</dbReference>
<dbReference type="RefSeq" id="WP_147868287.1">
    <property type="nucleotide sequence ID" value="NZ_CP036264.1"/>
</dbReference>
<sequence>MAASTPKQREYPPLLTPDQAAELYAVTRRTIDRWMADGTLPADARISVGGSTRYRTAVLMDHINAQGCASDAS</sequence>
<keyword evidence="3" id="KW-1185">Reference proteome</keyword>
<dbReference type="KEGG" id="smam:Mal15_28540"/>
<reference evidence="2 3" key="1">
    <citation type="submission" date="2019-02" db="EMBL/GenBank/DDBJ databases">
        <title>Planctomycetal bacteria perform biofilm scaping via a novel small molecule.</title>
        <authorList>
            <person name="Jeske O."/>
            <person name="Boedeker C."/>
            <person name="Wiegand S."/>
            <person name="Breitling P."/>
            <person name="Kallscheuer N."/>
            <person name="Jogler M."/>
            <person name="Rohde M."/>
            <person name="Petersen J."/>
            <person name="Medema M.H."/>
            <person name="Surup F."/>
            <person name="Jogler C."/>
        </authorList>
    </citation>
    <scope>NUCLEOTIDE SEQUENCE [LARGE SCALE GENOMIC DNA]</scope>
    <source>
        <strain evidence="2 3">Mal15</strain>
    </source>
</reference>
<dbReference type="EMBL" id="CP036264">
    <property type="protein sequence ID" value="QEF98798.1"/>
    <property type="molecule type" value="Genomic_DNA"/>
</dbReference>